<reference evidence="1 2" key="1">
    <citation type="submission" date="2014-07" db="EMBL/GenBank/DDBJ databases">
        <authorList>
            <person name="McCorrison J."/>
            <person name="Sanka R."/>
            <person name="Torralba M."/>
            <person name="Gillis M."/>
            <person name="Haft D.H."/>
            <person name="Methe B."/>
            <person name="Sutton G."/>
            <person name="Nelson K.E."/>
        </authorList>
    </citation>
    <scope>NUCLEOTIDE SEQUENCE [LARGE SCALE GENOMIC DNA]</scope>
    <source>
        <strain evidence="1 2">DNF00882</strain>
    </source>
</reference>
<dbReference type="EMBL" id="JRNR01000096">
    <property type="protein sequence ID" value="KGF48427.1"/>
    <property type="molecule type" value="Genomic_DNA"/>
</dbReference>
<evidence type="ECO:0000313" key="2">
    <source>
        <dbReference type="Proteomes" id="UP000029538"/>
    </source>
</evidence>
<sequence length="133" mass="15626">MHQFFNWSETFKIRKMKNIQFVLIVVMVLYACSRQNIYKDIVGTWNTNNGEKIVFYKNGVCSIKNVDFYQINPFPQNKGIKINTNKATWSIINNELIHITYELPNRNGQGGLDLYYSDSILFFGKETLMIIKK</sequence>
<proteinExistence type="predicted"/>
<comment type="caution">
    <text evidence="1">The sequence shown here is derived from an EMBL/GenBank/DDBJ whole genome shotgun (WGS) entry which is preliminary data.</text>
</comment>
<gene>
    <name evidence="1" type="ORF">HMPREF0654_09235</name>
</gene>
<organism evidence="1 2">
    <name type="scientific">Prevotella disiens DNF00882</name>
    <dbReference type="NCBI Taxonomy" id="1401075"/>
    <lineage>
        <taxon>Bacteria</taxon>
        <taxon>Pseudomonadati</taxon>
        <taxon>Bacteroidota</taxon>
        <taxon>Bacteroidia</taxon>
        <taxon>Bacteroidales</taxon>
        <taxon>Prevotellaceae</taxon>
        <taxon>Prevotella</taxon>
    </lineage>
</organism>
<accession>A0A096C0A2</accession>
<protein>
    <submittedName>
        <fullName evidence="1">Uncharacterized protein</fullName>
    </submittedName>
</protein>
<dbReference type="Proteomes" id="UP000029538">
    <property type="component" value="Unassembled WGS sequence"/>
</dbReference>
<name>A0A096C0A2_9BACT</name>
<evidence type="ECO:0000313" key="1">
    <source>
        <dbReference type="EMBL" id="KGF48427.1"/>
    </source>
</evidence>
<dbReference type="AlphaFoldDB" id="A0A096C0A2"/>